<evidence type="ECO:0000256" key="1">
    <source>
        <dbReference type="ARBA" id="ARBA00021364"/>
    </source>
</evidence>
<proteinExistence type="inferred from homology"/>
<comment type="caution">
    <text evidence="7">The sequence shown here is derived from an EMBL/GenBank/DDBJ whole genome shotgun (WGS) entry which is preliminary data.</text>
</comment>
<dbReference type="PROSITE" id="PS51987">
    <property type="entry name" value="GS_CATALYTIC"/>
    <property type="match status" value="1"/>
</dbReference>
<dbReference type="InterPro" id="IPR014746">
    <property type="entry name" value="Gln_synth/guanido_kin_cat_dom"/>
</dbReference>
<name>A0A4Z0A6N2_9AGAM</name>
<dbReference type="OrthoDB" id="3364440at2759"/>
<evidence type="ECO:0000256" key="3">
    <source>
        <dbReference type="PROSITE-ProRule" id="PRU01331"/>
    </source>
</evidence>
<dbReference type="Proteomes" id="UP000298061">
    <property type="component" value="Unassembled WGS sequence"/>
</dbReference>
<dbReference type="GO" id="GO:0006542">
    <property type="term" value="P:glutamine biosynthetic process"/>
    <property type="evidence" value="ECO:0007669"/>
    <property type="project" value="InterPro"/>
</dbReference>
<accession>A0A4Z0A6N2</accession>
<feature type="compositionally biased region" description="Polar residues" evidence="5">
    <location>
        <begin position="289"/>
        <end position="306"/>
    </location>
</feature>
<dbReference type="AlphaFoldDB" id="A0A4Z0A6N2"/>
<keyword evidence="8" id="KW-1185">Reference proteome</keyword>
<reference evidence="7 8" key="1">
    <citation type="submission" date="2019-02" db="EMBL/GenBank/DDBJ databases">
        <title>Genome sequencing of the rare red list fungi Hericium alpestre (H. flagellum).</title>
        <authorList>
            <person name="Buettner E."/>
            <person name="Kellner H."/>
        </authorList>
    </citation>
    <scope>NUCLEOTIDE SEQUENCE [LARGE SCALE GENOMIC DNA]</scope>
    <source>
        <strain evidence="7 8">DSM 108284</strain>
    </source>
</reference>
<evidence type="ECO:0000259" key="6">
    <source>
        <dbReference type="PROSITE" id="PS51987"/>
    </source>
</evidence>
<dbReference type="Gene3D" id="3.10.20.70">
    <property type="entry name" value="Glutamine synthetase, N-terminal domain"/>
    <property type="match status" value="1"/>
</dbReference>
<dbReference type="PANTHER" id="PTHR43785:SF2">
    <property type="entry name" value="TYPE-1 GLUTAMINE SYNTHETASE 1"/>
    <property type="match status" value="1"/>
</dbReference>
<organism evidence="7 8">
    <name type="scientific">Hericium alpestre</name>
    <dbReference type="NCBI Taxonomy" id="135208"/>
    <lineage>
        <taxon>Eukaryota</taxon>
        <taxon>Fungi</taxon>
        <taxon>Dikarya</taxon>
        <taxon>Basidiomycota</taxon>
        <taxon>Agaricomycotina</taxon>
        <taxon>Agaricomycetes</taxon>
        <taxon>Russulales</taxon>
        <taxon>Hericiaceae</taxon>
        <taxon>Hericium</taxon>
    </lineage>
</organism>
<keyword evidence="2" id="KW-0436">Ligase</keyword>
<protein>
    <recommendedName>
        <fullName evidence="1">Glutamine synthetase</fullName>
    </recommendedName>
</protein>
<evidence type="ECO:0000256" key="5">
    <source>
        <dbReference type="SAM" id="MobiDB-lite"/>
    </source>
</evidence>
<dbReference type="EMBL" id="SFCI01000138">
    <property type="protein sequence ID" value="TFY82140.1"/>
    <property type="molecule type" value="Genomic_DNA"/>
</dbReference>
<evidence type="ECO:0000313" key="8">
    <source>
        <dbReference type="Proteomes" id="UP000298061"/>
    </source>
</evidence>
<dbReference type="STRING" id="135208.A0A4Z0A6N2"/>
<comment type="similarity">
    <text evidence="3 4">Belongs to the glutamine synthetase family.</text>
</comment>
<evidence type="ECO:0000256" key="4">
    <source>
        <dbReference type="RuleBase" id="RU000384"/>
    </source>
</evidence>
<dbReference type="SMART" id="SM01230">
    <property type="entry name" value="Gln-synt_C"/>
    <property type="match status" value="1"/>
</dbReference>
<dbReference type="InterPro" id="IPR036651">
    <property type="entry name" value="Gln_synt_N_sf"/>
</dbReference>
<dbReference type="InterPro" id="IPR008146">
    <property type="entry name" value="Gln_synth_cat_dom"/>
</dbReference>
<evidence type="ECO:0000313" key="7">
    <source>
        <dbReference type="EMBL" id="TFY82140.1"/>
    </source>
</evidence>
<feature type="region of interest" description="Disordered" evidence="5">
    <location>
        <begin position="282"/>
        <end position="306"/>
    </location>
</feature>
<dbReference type="GO" id="GO:0004356">
    <property type="term" value="F:glutamine synthetase activity"/>
    <property type="evidence" value="ECO:0007669"/>
    <property type="project" value="InterPro"/>
</dbReference>
<dbReference type="SUPFAM" id="SSF55931">
    <property type="entry name" value="Glutamine synthetase/guanido kinase"/>
    <property type="match status" value="1"/>
</dbReference>
<dbReference type="Gene3D" id="3.30.590.10">
    <property type="entry name" value="Glutamine synthetase/guanido kinase, catalytic domain"/>
    <property type="match status" value="1"/>
</dbReference>
<feature type="domain" description="GS catalytic" evidence="6">
    <location>
        <begin position="143"/>
        <end position="485"/>
    </location>
</feature>
<sequence length="485" mass="52731">MSEPISTYGITYTPASVTAGLPTLGSSSEQELAWVGIRYVRLQWNDFTNTTRSRVIPLDAFFKLLQSPRPGIGLTKAALGIVGLVMTPGFTAAGEYLYIPDMASMRTCHGYAPGHVSVMGWFEEKVPRKDENGGMTFKAPLCPRGLLKKTVDDARSVGVEFLVGIETEFILLKSTDPIEAVNDEAWSVSAALTTGSVEATVLEEIADSLKKSSVELLMYHAEAAPGQYEIVTGPMQPLEAADAVILTRETIYNIAAKHGLRATLAPRIYSNSTGSSAHANISLHRTSDSPENSPASNPNTNKDTTMTPLERSFLQSLLEHLPAVAAFTLPTRASYARVQDGVWSGGTWSCWGTENREALVRLSGSPGSHRFEVRSHDGTANPYIALAALLGTGMVGVRNGKELEVIECEGIANDLPAEERQKMGITGRMPRTLSEARELATHDQVVHEVLGEYFVDRFLAVNETLEKTLVAESPEAEMKRLIRTY</sequence>
<gene>
    <name evidence="7" type="ORF">EWM64_g1875</name>
</gene>
<dbReference type="Pfam" id="PF00120">
    <property type="entry name" value="Gln-synt_C"/>
    <property type="match status" value="1"/>
</dbReference>
<dbReference type="PANTHER" id="PTHR43785">
    <property type="entry name" value="GAMMA-GLUTAMYLPUTRESCINE SYNTHETASE"/>
    <property type="match status" value="1"/>
</dbReference>
<evidence type="ECO:0000256" key="2">
    <source>
        <dbReference type="ARBA" id="ARBA00022598"/>
    </source>
</evidence>